<keyword evidence="4" id="KW-1185">Reference proteome</keyword>
<gene>
    <name evidence="3" type="ORF">ACFPU1_11090</name>
</gene>
<comment type="caution">
    <text evidence="3">The sequence shown here is derived from an EMBL/GenBank/DDBJ whole genome shotgun (WGS) entry which is preliminary data.</text>
</comment>
<reference evidence="4" key="1">
    <citation type="journal article" date="2019" name="Int. J. Syst. Evol. Microbiol.">
        <title>The Global Catalogue of Microorganisms (GCM) 10K type strain sequencing project: providing services to taxonomists for standard genome sequencing and annotation.</title>
        <authorList>
            <consortium name="The Broad Institute Genomics Platform"/>
            <consortium name="The Broad Institute Genome Sequencing Center for Infectious Disease"/>
            <person name="Wu L."/>
            <person name="Ma J."/>
        </authorList>
    </citation>
    <scope>NUCLEOTIDE SEQUENCE [LARGE SCALE GENOMIC DNA]</scope>
    <source>
        <strain evidence="4">CECT 7184</strain>
    </source>
</reference>
<proteinExistence type="predicted"/>
<organism evidence="3 4">
    <name type="scientific">Thalassorhabdus alkalitolerans</name>
    <dbReference type="NCBI Taxonomy" id="2282697"/>
    <lineage>
        <taxon>Bacteria</taxon>
        <taxon>Bacillati</taxon>
        <taxon>Bacillota</taxon>
        <taxon>Bacilli</taxon>
        <taxon>Bacillales</taxon>
        <taxon>Bacillaceae</taxon>
        <taxon>Thalassorhabdus</taxon>
    </lineage>
</organism>
<dbReference type="Proteomes" id="UP001596142">
    <property type="component" value="Unassembled WGS sequence"/>
</dbReference>
<dbReference type="SUPFAM" id="SSF48317">
    <property type="entry name" value="Acid phosphatase/Vanadium-dependent haloperoxidase"/>
    <property type="match status" value="1"/>
</dbReference>
<feature type="transmembrane region" description="Helical" evidence="1">
    <location>
        <begin position="220"/>
        <end position="240"/>
    </location>
</feature>
<accession>A0ABW0YRI0</accession>
<dbReference type="RefSeq" id="WP_385941034.1">
    <property type="nucleotide sequence ID" value="NZ_JBHSOZ010000005.1"/>
</dbReference>
<evidence type="ECO:0000313" key="4">
    <source>
        <dbReference type="Proteomes" id="UP001596142"/>
    </source>
</evidence>
<sequence length="282" mass="31948">MLQVEATVSEWFQQLQNPVFDWLTSVISLLASEWFYVLIIPLIFWMFDKHLGFRLLYVYSFSMYLHVFLNQIIIIDRPAAGIQGNGLSTFPSGPVQAATTFWGYLIPEVARRSFSLLAVLMIGIISFVTLYTGAHLLFDVLGAVLIGSFIVYAAYRSLDWVGGMPDPFRFSFSLVLPCALLLLFPESAHYAGLLLGTGIGFSFEQVKVRMLISPHWSRKFLAAIVGLTGLFLIVYIGTFLSPTVLIHFLHFTFLGLWITLIAPYLFVRLRLFEQDGKIYMDS</sequence>
<feature type="transmembrane region" description="Helical" evidence="1">
    <location>
        <begin position="22"/>
        <end position="44"/>
    </location>
</feature>
<evidence type="ECO:0000259" key="2">
    <source>
        <dbReference type="Pfam" id="PF01569"/>
    </source>
</evidence>
<dbReference type="Gene3D" id="1.20.144.10">
    <property type="entry name" value="Phosphatidic acid phosphatase type 2/haloperoxidase"/>
    <property type="match status" value="1"/>
</dbReference>
<feature type="transmembrane region" description="Helical" evidence="1">
    <location>
        <begin position="137"/>
        <end position="155"/>
    </location>
</feature>
<protein>
    <submittedName>
        <fullName evidence="3">Phosphatase PAP2 family protein</fullName>
    </submittedName>
</protein>
<feature type="domain" description="Phosphatidic acid phosphatase type 2/haloperoxidase" evidence="2">
    <location>
        <begin position="87"/>
        <end position="159"/>
    </location>
</feature>
<keyword evidence="1" id="KW-0812">Transmembrane</keyword>
<feature type="transmembrane region" description="Helical" evidence="1">
    <location>
        <begin position="113"/>
        <end position="131"/>
    </location>
</feature>
<evidence type="ECO:0000256" key="1">
    <source>
        <dbReference type="SAM" id="Phobius"/>
    </source>
</evidence>
<evidence type="ECO:0000313" key="3">
    <source>
        <dbReference type="EMBL" id="MFC5713332.1"/>
    </source>
</evidence>
<keyword evidence="1" id="KW-1133">Transmembrane helix</keyword>
<dbReference type="EMBL" id="JBHSOZ010000005">
    <property type="protein sequence ID" value="MFC5713332.1"/>
    <property type="molecule type" value="Genomic_DNA"/>
</dbReference>
<dbReference type="InterPro" id="IPR036938">
    <property type="entry name" value="PAP2/HPO_sf"/>
</dbReference>
<dbReference type="InterPro" id="IPR000326">
    <property type="entry name" value="PAP2/HPO"/>
</dbReference>
<feature type="transmembrane region" description="Helical" evidence="1">
    <location>
        <begin position="56"/>
        <end position="75"/>
    </location>
</feature>
<keyword evidence="1" id="KW-0472">Membrane</keyword>
<name>A0ABW0YRI0_9BACI</name>
<dbReference type="Pfam" id="PF01569">
    <property type="entry name" value="PAP2"/>
    <property type="match status" value="1"/>
</dbReference>
<feature type="transmembrane region" description="Helical" evidence="1">
    <location>
        <begin position="246"/>
        <end position="267"/>
    </location>
</feature>